<dbReference type="OrthoDB" id="9777694at2"/>
<reference evidence="1 2" key="2">
    <citation type="journal article" date="2015" name="J. Bacteriol.">
        <title>Genomic, proteomic, and biochemical analysis of the organohalide respiratory pathway in Desulfitobacterium dehalogenans.</title>
        <authorList>
            <person name="Kruse T."/>
            <person name="van de Pas B.A."/>
            <person name="Atteia A."/>
            <person name="Krab K."/>
            <person name="Hagen W.R."/>
            <person name="Goodwin L."/>
            <person name="Chain P."/>
            <person name="Boeren S."/>
            <person name="Maphosa F."/>
            <person name="Schraa G."/>
            <person name="de Vos W.M."/>
            <person name="van der Oost J."/>
            <person name="Smidt H."/>
            <person name="Stams A.J."/>
        </authorList>
    </citation>
    <scope>NUCLEOTIDE SEQUENCE [LARGE SCALE GENOMIC DNA]</scope>
    <source>
        <strain evidence="2">ATCC 51507 / DSM 9161 / JW/IU-DC1</strain>
    </source>
</reference>
<reference evidence="2" key="1">
    <citation type="submission" date="2012-06" db="EMBL/GenBank/DDBJ databases">
        <title>Complete sequence of Desulfitobacterium dehalogenans ATCC 51507.</title>
        <authorList>
            <person name="Lucas S."/>
            <person name="Han J."/>
            <person name="Lapidus A."/>
            <person name="Cheng J.-F."/>
            <person name="Goodwin L."/>
            <person name="Pitluck S."/>
            <person name="Peters L."/>
            <person name="Ovchinnikova G."/>
            <person name="Teshima H."/>
            <person name="Detter J.C."/>
            <person name="Han C."/>
            <person name="Tapia R."/>
            <person name="Land M."/>
            <person name="Hauser L."/>
            <person name="Kyrpides N."/>
            <person name="Ivanova N."/>
            <person name="Pagani I."/>
            <person name="Kruse T."/>
            <person name="de Vos W.M."/>
            <person name="Smidt H."/>
            <person name="Woyke T."/>
        </authorList>
    </citation>
    <scope>NUCLEOTIDE SEQUENCE [LARGE SCALE GENOMIC DNA]</scope>
    <source>
        <strain evidence="2">ATCC 51507 / DSM 9161 / JW/IU-DC1</strain>
    </source>
</reference>
<dbReference type="Proteomes" id="UP000006053">
    <property type="component" value="Chromosome"/>
</dbReference>
<dbReference type="HOGENOM" id="CLU_038913_3_0_9"/>
<keyword evidence="2" id="KW-1185">Reference proteome</keyword>
<gene>
    <name evidence="1" type="ordered locus">Desde_1456</name>
</gene>
<name>I4A7E1_DESDJ</name>
<dbReference type="RefSeq" id="WP_014793365.1">
    <property type="nucleotide sequence ID" value="NC_018017.1"/>
</dbReference>
<evidence type="ECO:0000313" key="2">
    <source>
        <dbReference type="Proteomes" id="UP000006053"/>
    </source>
</evidence>
<organism evidence="1 2">
    <name type="scientific">Desulfitobacterium dehalogenans (strain ATCC 51507 / DSM 9161 / JW/IU-DC1)</name>
    <dbReference type="NCBI Taxonomy" id="756499"/>
    <lineage>
        <taxon>Bacteria</taxon>
        <taxon>Bacillati</taxon>
        <taxon>Bacillota</taxon>
        <taxon>Clostridia</taxon>
        <taxon>Eubacteriales</taxon>
        <taxon>Desulfitobacteriaceae</taxon>
        <taxon>Desulfitobacterium</taxon>
    </lineage>
</organism>
<accession>I4A7E1</accession>
<dbReference type="KEGG" id="ddh:Desde_1456"/>
<dbReference type="EMBL" id="CP003348">
    <property type="protein sequence ID" value="AFL99875.1"/>
    <property type="molecule type" value="Genomic_DNA"/>
</dbReference>
<evidence type="ECO:0000313" key="1">
    <source>
        <dbReference type="EMBL" id="AFL99875.1"/>
    </source>
</evidence>
<proteinExistence type="predicted"/>
<dbReference type="eggNOG" id="ENOG502ZAUB">
    <property type="taxonomic scope" value="Bacteria"/>
</dbReference>
<sequence length="409" mass="48445">MDFRNITQDEREAIYNEVWTDPVTIVAKRYNMSDNGLRKHCRRLWIPLPPNGYWARVKAGQKVPKPELPKVRGELKRHVSNYFIKFRGDIDQITDAELMSEEELSLLTEETRTLIRETCSQIQVKSQLRNPHDLITKHKEEIAYRKKRDRDLQQASFNSDYHEIVKRKYRDNVGILPIHVSDANINRAYRILDTLIHAIEDMEGYIQVGQDSGKDKANFTVMHSNLCFELKEEKSKKRSSPESTEILPNMELSFLAKSWFDHEFKYSLEYKDKNNEPLEDQVGNIIYDIFAVANKLLALEKMEEREAHRKEEEWKRQRRLEKMRNGELEEVKLLQQAASDWDNAQKIRRFTDAMESIISQVADEKQQAKLVRWLKWARDKADWLDPLTENEDELLGKSRHLFDLINNLD</sequence>
<dbReference type="STRING" id="756499.Desde_1456"/>
<protein>
    <submittedName>
        <fullName evidence="1">Uncharacterized protein</fullName>
    </submittedName>
</protein>
<dbReference type="AlphaFoldDB" id="I4A7E1"/>